<sequence>MLDGTGRQVRVIPSADHTFERLGLTAGGALLFEDFTEDVAEE</sequence>
<organism evidence="1 2">
    <name type="scientific">Mycolicibacterium fortuitum</name>
    <name type="common">Mycobacterium fortuitum</name>
    <dbReference type="NCBI Taxonomy" id="1766"/>
    <lineage>
        <taxon>Bacteria</taxon>
        <taxon>Bacillati</taxon>
        <taxon>Actinomycetota</taxon>
        <taxon>Actinomycetes</taxon>
        <taxon>Mycobacteriales</taxon>
        <taxon>Mycobacteriaceae</taxon>
        <taxon>Mycolicibacterium</taxon>
    </lineage>
</organism>
<dbReference type="AlphaFoldDB" id="A0A0N9XGR6"/>
<protein>
    <submittedName>
        <fullName evidence="1">Uncharacterized protein</fullName>
    </submittedName>
</protein>
<evidence type="ECO:0000313" key="1">
    <source>
        <dbReference type="EMBL" id="ALI25437.1"/>
    </source>
</evidence>
<name>A0A0N9XGR6_MYCFO</name>
<accession>A0A0N9XGR6</accession>
<proteinExistence type="predicted"/>
<dbReference type="Proteomes" id="UP000057134">
    <property type="component" value="Chromosome"/>
</dbReference>
<keyword evidence="2" id="KW-1185">Reference proteome</keyword>
<dbReference type="EMBL" id="CP011269">
    <property type="protein sequence ID" value="ALI25437.1"/>
    <property type="molecule type" value="Genomic_DNA"/>
</dbReference>
<gene>
    <name evidence="1" type="ORF">XA26_15900</name>
</gene>
<dbReference type="STRING" id="1766.XA26_15900"/>
<reference evidence="1 2" key="1">
    <citation type="journal article" date="2015" name="MBio">
        <title>Enzymatic Degradation of Phenazines Can Generate Energy and Protect Sensitive Organisms from Toxicity.</title>
        <authorList>
            <person name="Costa K.C."/>
            <person name="Bergkessel M."/>
            <person name="Saunders S."/>
            <person name="Korlach J."/>
            <person name="Newman D.K."/>
        </authorList>
    </citation>
    <scope>NUCLEOTIDE SEQUENCE [LARGE SCALE GENOMIC DNA]</scope>
    <source>
        <strain evidence="1 2">CT6</strain>
    </source>
</reference>
<dbReference type="KEGG" id="mft:XA26_15900"/>
<evidence type="ECO:0000313" key="2">
    <source>
        <dbReference type="Proteomes" id="UP000057134"/>
    </source>
</evidence>